<feature type="region of interest" description="Disordered" evidence="5">
    <location>
        <begin position="886"/>
        <end position="905"/>
    </location>
</feature>
<dbReference type="InterPro" id="IPR025307">
    <property type="entry name" value="FIIND_dom"/>
</dbReference>
<keyword evidence="3" id="KW-0399">Innate immunity</keyword>
<protein>
    <recommendedName>
        <fullName evidence="11">FIIND domain-containing protein</fullName>
    </recommendedName>
</protein>
<feature type="domain" description="Pyrin" evidence="7">
    <location>
        <begin position="43"/>
        <end position="138"/>
    </location>
</feature>
<organism evidence="9 10">
    <name type="scientific">Dicentrarchus labrax</name>
    <name type="common">European seabass</name>
    <name type="synonym">Morone labrax</name>
    <dbReference type="NCBI Taxonomy" id="13489"/>
    <lineage>
        <taxon>Eukaryota</taxon>
        <taxon>Metazoa</taxon>
        <taxon>Chordata</taxon>
        <taxon>Craniata</taxon>
        <taxon>Vertebrata</taxon>
        <taxon>Euteleostomi</taxon>
        <taxon>Actinopterygii</taxon>
        <taxon>Neopterygii</taxon>
        <taxon>Teleostei</taxon>
        <taxon>Neoteleostei</taxon>
        <taxon>Acanthomorphata</taxon>
        <taxon>Eupercaria</taxon>
        <taxon>Moronidae</taxon>
        <taxon>Dicentrarchus</taxon>
    </lineage>
</organism>
<dbReference type="InterPro" id="IPR011029">
    <property type="entry name" value="DEATH-like_dom_sf"/>
</dbReference>
<dbReference type="PANTHER" id="PTHR46985">
    <property type="entry name" value="NACHT, LRR AND PYD DOMAINS-CONTAINING PROTEIN 1"/>
    <property type="match status" value="1"/>
</dbReference>
<evidence type="ECO:0000313" key="10">
    <source>
        <dbReference type="Proteomes" id="UP000694389"/>
    </source>
</evidence>
<name>A0A8P4FVV0_DICLA</name>
<feature type="domain" description="DED" evidence="6">
    <location>
        <begin position="390"/>
        <end position="470"/>
    </location>
</feature>
<dbReference type="GO" id="GO:0045087">
    <property type="term" value="P:innate immune response"/>
    <property type="evidence" value="ECO:0007669"/>
    <property type="project" value="UniProtKB-KW"/>
</dbReference>
<reference evidence="9" key="2">
    <citation type="submission" date="2025-09" db="UniProtKB">
        <authorList>
            <consortium name="Ensembl"/>
        </authorList>
    </citation>
    <scope>IDENTIFICATION</scope>
</reference>
<dbReference type="GeneTree" id="ENSGT01100000263761"/>
<keyword evidence="10" id="KW-1185">Reference proteome</keyword>
<evidence type="ECO:0000259" key="6">
    <source>
        <dbReference type="PROSITE" id="PS50168"/>
    </source>
</evidence>
<feature type="domain" description="DED" evidence="6">
    <location>
        <begin position="497"/>
        <end position="583"/>
    </location>
</feature>
<accession>A0A8P4FVV0</accession>
<dbReference type="SUPFAM" id="SSF47986">
    <property type="entry name" value="DEATH domain"/>
    <property type="match status" value="5"/>
</dbReference>
<evidence type="ECO:0008006" key="11">
    <source>
        <dbReference type="Google" id="ProtNLM"/>
    </source>
</evidence>
<gene>
    <name evidence="9" type="primary">LOC127366633</name>
</gene>
<comment type="subcellular location">
    <subcellularLocation>
        <location evidence="1">Cytoplasm</location>
        <location evidence="1">Cytosol</location>
    </subcellularLocation>
</comment>
<dbReference type="InterPro" id="IPR001875">
    <property type="entry name" value="DED_dom"/>
</dbReference>
<sequence>MGKFEAVKDFARQVCRTLSWTAGVNTMEDEKQRSLLTQRVETMASVIELLLETLKDLSDEEFEEFKKVLNQFPFLSPDLLMFVTTDMQSLLLKITDLQDTVFSMVQTFGQKSVEKTKEVLKKMKRTDLVQRLSDSSSGAKKKHSVDEHLSALIHKVATMAAFKELLLETFSDLSYKDLNTYKWLLQFTLFKRNLPQLSWEQLWANSVNLLVDVMVEKYGQQSVEVTKEVFMDMNRMDLVQRLSETSSGHKEKHSVDEHWPVLTQKVETMASVIELLLETLKDLTYGEVKEFKLVLSHVRFQLFRLGKWSLLETTGYSLRLLETMGLQDTVFLLVQTFGQRSVEKTKEVLKKMNMTDLDQRLSDSSSGSEKKPSTDEQRSALIQKVATIAAVKQLLLETLKDLSNEELKKFEEFLQLIFSQKDLQMDLRDTADRAEIVDLMVETYGQQSVELTREVFMDLNRTDLVQRLSKPSSGLKEKPSVDKRRTALLERVSARAAVRKILFETLSGLNMKELMEFKFLLQFKYFQKSLPQISKRQMLFAHSAEELVDLMVENLLKIRQPVEVTKEVFMDMNRTDLVQRLSETSSGLKEGPSRSLVLKGCGSSMQDSSDWTKLEPDVNSTDADEAPAYSLQTEAGKFECSVSGLRWFCKEKISFKYQFCSWEEPMERMESIQYMPAGPLIDITVIAGRLDEVYLPHWICIDDNPAILDKFAVLHINDSGDVVEKVSEVTQSHVKLSEPVFSPRAVLMKIGFPLKISCNVLIYYKPNTTFLKLHVYLIPHDLALKKRVDKKESSKGYQLIEKPRPDKYLKMKQGFKLAADIDTARICPKEITLRYDSQEPNFYEVVSENPDGDFHLILSHTNKSDPVWTCEIQKDDDLRYQNSPHLQVQETGGQSSLPGSSDKKHTVNEHLSALMQNATITTDRERLWYVLGRLKRKSSKNSSGSCRTGTSWQASHASKASGWRRENC</sequence>
<dbReference type="Pfam" id="PF23679">
    <property type="entry name" value="UPA-FIIND"/>
    <property type="match status" value="1"/>
</dbReference>
<evidence type="ECO:0000259" key="8">
    <source>
        <dbReference type="PROSITE" id="PS51830"/>
    </source>
</evidence>
<dbReference type="PROSITE" id="PS51830">
    <property type="entry name" value="FIIND"/>
    <property type="match status" value="1"/>
</dbReference>
<feature type="domain" description="DED" evidence="6">
    <location>
        <begin position="161"/>
        <end position="244"/>
    </location>
</feature>
<feature type="compositionally biased region" description="Polar residues" evidence="5">
    <location>
        <begin position="886"/>
        <end position="899"/>
    </location>
</feature>
<feature type="domain" description="DED" evidence="6">
    <location>
        <begin position="45"/>
        <end position="134"/>
    </location>
</feature>
<dbReference type="InterPro" id="IPR004020">
    <property type="entry name" value="DAPIN"/>
</dbReference>
<dbReference type="SMART" id="SM01289">
    <property type="entry name" value="PYRIN"/>
    <property type="match status" value="5"/>
</dbReference>
<evidence type="ECO:0000313" key="9">
    <source>
        <dbReference type="Ensembl" id="ENSDLAP00005065035.1"/>
    </source>
</evidence>
<evidence type="ECO:0000256" key="1">
    <source>
        <dbReference type="ARBA" id="ARBA00004514"/>
    </source>
</evidence>
<feature type="domain" description="Pyrin" evidence="7">
    <location>
        <begin position="385"/>
        <end position="474"/>
    </location>
</feature>
<dbReference type="InterPro" id="IPR051249">
    <property type="entry name" value="NLRP_Inflammasome"/>
</dbReference>
<dbReference type="Ensembl" id="ENSDLAT00005077750.1">
    <property type="protein sequence ID" value="ENSDLAP00005065035.1"/>
    <property type="gene ID" value="ENSDLAG00005032191.1"/>
</dbReference>
<evidence type="ECO:0000256" key="3">
    <source>
        <dbReference type="ARBA" id="ARBA00022588"/>
    </source>
</evidence>
<dbReference type="Pfam" id="PF13553">
    <property type="entry name" value="FIIND"/>
    <property type="match status" value="1"/>
</dbReference>
<feature type="domain" description="Pyrin" evidence="7">
    <location>
        <begin position="269"/>
        <end position="367"/>
    </location>
</feature>
<keyword evidence="4" id="KW-0391">Immunity</keyword>
<feature type="domain" description="Pyrin" evidence="7">
    <location>
        <begin position="159"/>
        <end position="248"/>
    </location>
</feature>
<dbReference type="AlphaFoldDB" id="A0A8P4FVV0"/>
<feature type="domain" description="FIIND" evidence="8">
    <location>
        <begin position="607"/>
        <end position="886"/>
    </location>
</feature>
<evidence type="ECO:0000259" key="7">
    <source>
        <dbReference type="PROSITE" id="PS50824"/>
    </source>
</evidence>
<dbReference type="Pfam" id="PF02758">
    <property type="entry name" value="PYRIN"/>
    <property type="match status" value="4"/>
</dbReference>
<dbReference type="Gene3D" id="1.10.533.10">
    <property type="entry name" value="Death Domain, Fas"/>
    <property type="match status" value="5"/>
</dbReference>
<proteinExistence type="predicted"/>
<evidence type="ECO:0000256" key="4">
    <source>
        <dbReference type="ARBA" id="ARBA00022859"/>
    </source>
</evidence>
<dbReference type="GO" id="GO:0005829">
    <property type="term" value="C:cytosol"/>
    <property type="evidence" value="ECO:0007669"/>
    <property type="project" value="UniProtKB-SubCell"/>
</dbReference>
<dbReference type="GO" id="GO:0042981">
    <property type="term" value="P:regulation of apoptotic process"/>
    <property type="evidence" value="ECO:0007669"/>
    <property type="project" value="InterPro"/>
</dbReference>
<dbReference type="Proteomes" id="UP000694389">
    <property type="component" value="Unassembled WGS sequence"/>
</dbReference>
<reference evidence="9" key="1">
    <citation type="submission" date="2025-08" db="UniProtKB">
        <authorList>
            <consortium name="Ensembl"/>
        </authorList>
    </citation>
    <scope>IDENTIFICATION</scope>
</reference>
<dbReference type="PROSITE" id="PS50824">
    <property type="entry name" value="DAPIN"/>
    <property type="match status" value="4"/>
</dbReference>
<evidence type="ECO:0000256" key="2">
    <source>
        <dbReference type="ARBA" id="ARBA00022490"/>
    </source>
</evidence>
<keyword evidence="2" id="KW-0963">Cytoplasm</keyword>
<evidence type="ECO:0000256" key="5">
    <source>
        <dbReference type="SAM" id="MobiDB-lite"/>
    </source>
</evidence>
<dbReference type="PANTHER" id="PTHR46985:SF2">
    <property type="entry name" value="APOPTOSIS-ASSOCIATED SPECK-LIKE PROTEIN CONTAINING A CARD"/>
    <property type="match status" value="1"/>
</dbReference>
<dbReference type="PROSITE" id="PS50168">
    <property type="entry name" value="DED"/>
    <property type="match status" value="4"/>
</dbReference>